<sequence length="530" mass="61588">MYKKKTEQVAHKCVVRLFDDSDVLDYEFLEKHKGDYLIDQLCKQLNIKEKDYFGLRFIDSAKQRQWLDLGKPIIKQCKEPIIFTFRVKFYPANPFRLNANVRILLYKQLKRDLSHGRLYCSCDEIVMLGVLIVQEKFGDYNEGMHTDDYVSNIQFSARQTDTIEKKIIARHKERKPGQDPLAVINEFLGIACRLEAYGIEPHCVKDHNGTQMYIGINFFGVSTFIAGKRSQHFRWSEIRKLSFEGRMFIAHLSYTDASREVKKYTIGFKCATGAACRYLWRCAIEHMLFFTLPNCRNARVKYRGGIFSRGAKFKYTGRTEREILSEVIHSSSFPSEDNKLAADKKSNSVPVTPSSPNGASTHIRYNSLPRTGIPCADTDTYDLNHFLMDFTDVPEMENDYVIPTQLLRNFCSNEAQTEFTHDKAMIPLPTSIPHNASSFSNVLTKSAMNTNTDRSYKAMNRKNLRKFRILRSFFPSLVFVILFMILLAFTIFESKIEIFNFIRNAPEIIILRDEYYEPLKKMFSKVVIYN</sequence>
<evidence type="ECO:0000256" key="2">
    <source>
        <dbReference type="ARBA" id="ARBA00022949"/>
    </source>
</evidence>
<feature type="transmembrane region" description="Helical" evidence="5">
    <location>
        <begin position="469"/>
        <end position="492"/>
    </location>
</feature>
<evidence type="ECO:0000256" key="4">
    <source>
        <dbReference type="SAM" id="MobiDB-lite"/>
    </source>
</evidence>
<dbReference type="GO" id="GO:0009887">
    <property type="term" value="P:animal organ morphogenesis"/>
    <property type="evidence" value="ECO:0007669"/>
    <property type="project" value="UniProtKB-ARBA"/>
</dbReference>
<dbReference type="Gene3D" id="2.30.29.30">
    <property type="entry name" value="Pleckstrin-homology domain (PH domain)/Phosphotyrosine-binding domain (PTB)"/>
    <property type="match status" value="1"/>
</dbReference>
<dbReference type="PANTHER" id="PTHR23280:SF32">
    <property type="entry name" value="FI22325P1"/>
    <property type="match status" value="1"/>
</dbReference>
<dbReference type="GO" id="GO:0008092">
    <property type="term" value="F:cytoskeletal protein binding"/>
    <property type="evidence" value="ECO:0007669"/>
    <property type="project" value="InterPro"/>
</dbReference>
<dbReference type="SUPFAM" id="SSF54236">
    <property type="entry name" value="Ubiquitin-like"/>
    <property type="match status" value="1"/>
</dbReference>
<evidence type="ECO:0000256" key="5">
    <source>
        <dbReference type="SAM" id="Phobius"/>
    </source>
</evidence>
<proteinExistence type="evidence at transcript level"/>
<dbReference type="SMART" id="SM01196">
    <property type="entry name" value="FERM_C"/>
    <property type="match status" value="1"/>
</dbReference>
<dbReference type="GO" id="GO:0030182">
    <property type="term" value="P:neuron differentiation"/>
    <property type="evidence" value="ECO:0007669"/>
    <property type="project" value="UniProtKB-ARBA"/>
</dbReference>
<name>W8B6G4_CERCA</name>
<feature type="region of interest" description="Disordered" evidence="4">
    <location>
        <begin position="334"/>
        <end position="360"/>
    </location>
</feature>
<dbReference type="PRINTS" id="PR00661">
    <property type="entry name" value="ERMFAMILY"/>
</dbReference>
<dbReference type="GO" id="GO:0031032">
    <property type="term" value="P:actomyosin structure organization"/>
    <property type="evidence" value="ECO:0007669"/>
    <property type="project" value="TreeGrafter"/>
</dbReference>
<dbReference type="InterPro" id="IPR011993">
    <property type="entry name" value="PH-like_dom_sf"/>
</dbReference>
<dbReference type="InterPro" id="IPR029071">
    <property type="entry name" value="Ubiquitin-like_domsf"/>
</dbReference>
<protein>
    <submittedName>
        <fullName evidence="7">FERM domain-containing protein 5</fullName>
    </submittedName>
</protein>
<feature type="domain" description="FERM" evidence="6">
    <location>
        <begin position="11"/>
        <end position="294"/>
    </location>
</feature>
<dbReference type="Pfam" id="PF00373">
    <property type="entry name" value="FERM_M"/>
    <property type="match status" value="1"/>
</dbReference>
<dbReference type="InterPro" id="IPR018980">
    <property type="entry name" value="FERM_PH-like_C"/>
</dbReference>
<comment type="subcellular location">
    <subcellularLocation>
        <location evidence="1">Cell junction</location>
        <location evidence="1">Adherens junction</location>
    </subcellularLocation>
    <subcellularLocation>
        <location evidence="3">Cell projection</location>
        <location evidence="3">Rhabdomere</location>
    </subcellularLocation>
</comment>
<dbReference type="InterPro" id="IPR014352">
    <property type="entry name" value="FERM/acyl-CoA-bd_prot_sf"/>
</dbReference>
<evidence type="ECO:0000256" key="1">
    <source>
        <dbReference type="ARBA" id="ARBA00004536"/>
    </source>
</evidence>
<dbReference type="InterPro" id="IPR019748">
    <property type="entry name" value="FERM_central"/>
</dbReference>
<dbReference type="GO" id="GO:0016028">
    <property type="term" value="C:rhabdomere"/>
    <property type="evidence" value="ECO:0007669"/>
    <property type="project" value="UniProtKB-SubCell"/>
</dbReference>
<dbReference type="SUPFAM" id="SSF50729">
    <property type="entry name" value="PH domain-like"/>
    <property type="match status" value="1"/>
</dbReference>
<dbReference type="EMBL" id="GAMC01009780">
    <property type="protein sequence ID" value="JAB96775.1"/>
    <property type="molecule type" value="mRNA"/>
</dbReference>
<dbReference type="SMART" id="SM00295">
    <property type="entry name" value="B41"/>
    <property type="match status" value="1"/>
</dbReference>
<keyword evidence="5" id="KW-1133">Transmembrane helix</keyword>
<dbReference type="PROSITE" id="PS50057">
    <property type="entry name" value="FERM_3"/>
    <property type="match status" value="1"/>
</dbReference>
<reference evidence="7" key="1">
    <citation type="submission" date="2013-07" db="EMBL/GenBank/DDBJ databases">
        <authorList>
            <person name="Geib S."/>
        </authorList>
    </citation>
    <scope>NUCLEOTIDE SEQUENCE</scope>
</reference>
<keyword evidence="5" id="KW-0812">Transmembrane</keyword>
<dbReference type="Gene3D" id="1.20.80.10">
    <property type="match status" value="1"/>
</dbReference>
<feature type="compositionally biased region" description="Low complexity" evidence="4">
    <location>
        <begin position="347"/>
        <end position="357"/>
    </location>
</feature>
<evidence type="ECO:0000259" key="6">
    <source>
        <dbReference type="PROSITE" id="PS50057"/>
    </source>
</evidence>
<organism evidence="7">
    <name type="scientific">Ceratitis capitata</name>
    <name type="common">Mediterranean fruit fly</name>
    <name type="synonym">Tephritis capitata</name>
    <dbReference type="NCBI Taxonomy" id="7213"/>
    <lineage>
        <taxon>Eukaryota</taxon>
        <taxon>Metazoa</taxon>
        <taxon>Ecdysozoa</taxon>
        <taxon>Arthropoda</taxon>
        <taxon>Hexapoda</taxon>
        <taxon>Insecta</taxon>
        <taxon>Pterygota</taxon>
        <taxon>Neoptera</taxon>
        <taxon>Endopterygota</taxon>
        <taxon>Diptera</taxon>
        <taxon>Brachycera</taxon>
        <taxon>Muscomorpha</taxon>
        <taxon>Tephritoidea</taxon>
        <taxon>Tephritidae</taxon>
        <taxon>Ceratitis</taxon>
        <taxon>Ceratitis</taxon>
    </lineage>
</organism>
<accession>W8B6G4</accession>
<dbReference type="InterPro" id="IPR000798">
    <property type="entry name" value="Ez/rad/moesin-like"/>
</dbReference>
<dbReference type="Gene3D" id="3.10.20.90">
    <property type="entry name" value="Phosphatidylinositol 3-kinase Catalytic Subunit, Chain A, domain 1"/>
    <property type="match status" value="1"/>
</dbReference>
<dbReference type="GO" id="GO:0071944">
    <property type="term" value="C:cell periphery"/>
    <property type="evidence" value="ECO:0007669"/>
    <property type="project" value="UniProtKB-ARBA"/>
</dbReference>
<dbReference type="InterPro" id="IPR018979">
    <property type="entry name" value="FERM_N"/>
</dbReference>
<reference evidence="7" key="2">
    <citation type="journal article" date="2014" name="BMC Genomics">
        <title>A genomic perspective to assessing quality of mass-reared SIT flies used in Mediterranean fruit fly (Ceratitis capitata) eradication in California.</title>
        <authorList>
            <person name="Calla B."/>
            <person name="Hall B."/>
            <person name="Hou S."/>
            <person name="Geib S.M."/>
        </authorList>
    </citation>
    <scope>NUCLEOTIDE SEQUENCE</scope>
</reference>
<dbReference type="PRINTS" id="PR00935">
    <property type="entry name" value="BAND41"/>
</dbReference>
<dbReference type="SUPFAM" id="SSF47031">
    <property type="entry name" value="Second domain of FERM"/>
    <property type="match status" value="1"/>
</dbReference>
<dbReference type="AlphaFoldDB" id="W8B6G4"/>
<keyword evidence="5" id="KW-0472">Membrane</keyword>
<evidence type="ECO:0000313" key="7">
    <source>
        <dbReference type="EMBL" id="JAB96775.1"/>
    </source>
</evidence>
<dbReference type="OrthoDB" id="6266673at2759"/>
<feature type="compositionally biased region" description="Basic and acidic residues" evidence="4">
    <location>
        <begin position="336"/>
        <end position="346"/>
    </location>
</feature>
<evidence type="ECO:0000256" key="3">
    <source>
        <dbReference type="ARBA" id="ARBA00043944"/>
    </source>
</evidence>
<dbReference type="CDD" id="cd14473">
    <property type="entry name" value="FERM_B-lobe"/>
    <property type="match status" value="1"/>
</dbReference>
<dbReference type="InterPro" id="IPR019749">
    <property type="entry name" value="Band_41_domain"/>
</dbReference>
<dbReference type="GO" id="GO:0005912">
    <property type="term" value="C:adherens junction"/>
    <property type="evidence" value="ECO:0007669"/>
    <property type="project" value="UniProtKB-SubCell"/>
</dbReference>
<dbReference type="Pfam" id="PF09379">
    <property type="entry name" value="FERM_N"/>
    <property type="match status" value="1"/>
</dbReference>
<keyword evidence="2" id="KW-0965">Cell junction</keyword>
<dbReference type="GO" id="GO:0005856">
    <property type="term" value="C:cytoskeleton"/>
    <property type="evidence" value="ECO:0007669"/>
    <property type="project" value="TreeGrafter"/>
</dbReference>
<dbReference type="InterPro" id="IPR035963">
    <property type="entry name" value="FERM_2"/>
</dbReference>
<dbReference type="PANTHER" id="PTHR23280">
    <property type="entry name" value="4.1 G PROTEIN"/>
    <property type="match status" value="1"/>
</dbReference>
<gene>
    <name evidence="7" type="primary">FRMD5</name>
</gene>
<dbReference type="InterPro" id="IPR000299">
    <property type="entry name" value="FERM_domain"/>
</dbReference>
<dbReference type="Pfam" id="PF09380">
    <property type="entry name" value="FERM_C"/>
    <property type="match status" value="1"/>
</dbReference>